<comment type="caution">
    <text evidence="4">The sequence shown here is derived from an EMBL/GenBank/DDBJ whole genome shotgun (WGS) entry which is preliminary data.</text>
</comment>
<feature type="domain" description="PurM-like N-terminal" evidence="2">
    <location>
        <begin position="38"/>
        <end position="153"/>
    </location>
</feature>
<proteinExistence type="inferred from homology"/>
<dbReference type="Proteomes" id="UP000177230">
    <property type="component" value="Unassembled WGS sequence"/>
</dbReference>
<dbReference type="SUPFAM" id="SSF56042">
    <property type="entry name" value="PurM C-terminal domain-like"/>
    <property type="match status" value="1"/>
</dbReference>
<dbReference type="Gene3D" id="3.30.1330.10">
    <property type="entry name" value="PurM-like, N-terminal domain"/>
    <property type="match status" value="1"/>
</dbReference>
<evidence type="ECO:0000256" key="1">
    <source>
        <dbReference type="ARBA" id="ARBA00006243"/>
    </source>
</evidence>
<comment type="similarity">
    <text evidence="1">Belongs to the HypE family.</text>
</comment>
<feature type="domain" description="PurM-like C-terminal" evidence="3">
    <location>
        <begin position="166"/>
        <end position="310"/>
    </location>
</feature>
<evidence type="ECO:0000259" key="2">
    <source>
        <dbReference type="Pfam" id="PF00586"/>
    </source>
</evidence>
<dbReference type="InterPro" id="IPR036676">
    <property type="entry name" value="PurM-like_C_sf"/>
</dbReference>
<evidence type="ECO:0000313" key="5">
    <source>
        <dbReference type="Proteomes" id="UP000177230"/>
    </source>
</evidence>
<dbReference type="InterPro" id="IPR011854">
    <property type="entry name" value="HypE"/>
</dbReference>
<dbReference type="NCBIfam" id="TIGR02124">
    <property type="entry name" value="hypE"/>
    <property type="match status" value="1"/>
</dbReference>
<dbReference type="EMBL" id="MFFM01000039">
    <property type="protein sequence ID" value="OGF10387.1"/>
    <property type="molecule type" value="Genomic_DNA"/>
</dbReference>
<evidence type="ECO:0000313" key="4">
    <source>
        <dbReference type="EMBL" id="OGF10387.1"/>
    </source>
</evidence>
<dbReference type="SUPFAM" id="SSF55326">
    <property type="entry name" value="PurM N-terminal domain-like"/>
    <property type="match status" value="1"/>
</dbReference>
<dbReference type="InterPro" id="IPR010918">
    <property type="entry name" value="PurM-like_C_dom"/>
</dbReference>
<protein>
    <submittedName>
        <fullName evidence="4">Hydrogenase expression/formation protein HypE</fullName>
    </submittedName>
</protein>
<dbReference type="InterPro" id="IPR016188">
    <property type="entry name" value="PurM-like_N"/>
</dbReference>
<organism evidence="4 5">
    <name type="scientific">Candidatus Edwardsbacteria bacterium GWF2_54_11</name>
    <dbReference type="NCBI Taxonomy" id="1817851"/>
    <lineage>
        <taxon>Bacteria</taxon>
        <taxon>Candidatus Edwardsiibacteriota</taxon>
    </lineage>
</organism>
<dbReference type="Pfam" id="PF02769">
    <property type="entry name" value="AIRS_C"/>
    <property type="match status" value="1"/>
</dbReference>
<dbReference type="AlphaFoldDB" id="A0A1F5R7F5"/>
<dbReference type="InterPro" id="IPR036921">
    <property type="entry name" value="PurM-like_N_sf"/>
</dbReference>
<gene>
    <name evidence="4" type="ORF">A2024_02560</name>
</gene>
<dbReference type="CDD" id="cd02197">
    <property type="entry name" value="HypE"/>
    <property type="match status" value="1"/>
</dbReference>
<evidence type="ECO:0000259" key="3">
    <source>
        <dbReference type="Pfam" id="PF02769"/>
    </source>
</evidence>
<dbReference type="PIRSF" id="PIRSF005644">
    <property type="entry name" value="Hdrgns_mtr_HypE"/>
    <property type="match status" value="1"/>
</dbReference>
<dbReference type="GO" id="GO:0051604">
    <property type="term" value="P:protein maturation"/>
    <property type="evidence" value="ECO:0007669"/>
    <property type="project" value="TreeGrafter"/>
</dbReference>
<dbReference type="Gene3D" id="3.90.650.10">
    <property type="entry name" value="PurM-like C-terminal domain"/>
    <property type="match status" value="1"/>
</dbReference>
<sequence length="337" mass="35308">METSNKILLAHGSGGRLSHELIEKVFKSRFSNPMLDQGDDAAECKLQNEKCRIAFTTDTYVVKPLFFPGGDIGRLAVCGTVNDLAMKGARPLYLSVGFIIEEGLSLETLEKVVDSMALAAKEAGVSIVTGDTKVVDKGACDGLFINTSGVGEIPEGVNVSGALAAPGDAVIISGSVGDHGTAVINARNNFGLSGDLFSDVASLNGLVSSLLKAGSIHVLRDPTRGGLATTLNEISRQSKVAIAIEEEKIPVKPEVKGACEMLGLDPLYVANEGKLIAIVPGGEAEGILKAMRQDPLGREAAIIGQVESGKPQVLLKTFLGSRRPLMMLEGEALPRIC</sequence>
<accession>A0A1F5R7F5</accession>
<dbReference type="PANTHER" id="PTHR30303">
    <property type="entry name" value="HYDROGENASE ISOENZYMES FORMATION PROTEIN HYPE"/>
    <property type="match status" value="1"/>
</dbReference>
<dbReference type="PANTHER" id="PTHR30303:SF0">
    <property type="entry name" value="CARBAMOYL DEHYDRATASE HYPE"/>
    <property type="match status" value="1"/>
</dbReference>
<name>A0A1F5R7F5_9BACT</name>
<reference evidence="4 5" key="1">
    <citation type="journal article" date="2016" name="Nat. Commun.">
        <title>Thousands of microbial genomes shed light on interconnected biogeochemical processes in an aquifer system.</title>
        <authorList>
            <person name="Anantharaman K."/>
            <person name="Brown C.T."/>
            <person name="Hug L.A."/>
            <person name="Sharon I."/>
            <person name="Castelle C.J."/>
            <person name="Probst A.J."/>
            <person name="Thomas B.C."/>
            <person name="Singh A."/>
            <person name="Wilkins M.J."/>
            <person name="Karaoz U."/>
            <person name="Brodie E.L."/>
            <person name="Williams K.H."/>
            <person name="Hubbard S.S."/>
            <person name="Banfield J.F."/>
        </authorList>
    </citation>
    <scope>NUCLEOTIDE SEQUENCE [LARGE SCALE GENOMIC DNA]</scope>
</reference>
<dbReference type="Pfam" id="PF00586">
    <property type="entry name" value="AIRS"/>
    <property type="match status" value="1"/>
</dbReference>